<dbReference type="AlphaFoldDB" id="A0AAW9S2Q2"/>
<dbReference type="EMBL" id="JBDKWZ010000001">
    <property type="protein sequence ID" value="MEN7546649.1"/>
    <property type="molecule type" value="Genomic_DNA"/>
</dbReference>
<keyword evidence="2" id="KW-1185">Reference proteome</keyword>
<evidence type="ECO:0000313" key="2">
    <source>
        <dbReference type="Proteomes" id="UP001403385"/>
    </source>
</evidence>
<comment type="caution">
    <text evidence="1">The sequence shown here is derived from an EMBL/GenBank/DDBJ whole genome shotgun (WGS) entry which is preliminary data.</text>
</comment>
<gene>
    <name evidence="1" type="ORF">AAG747_01940</name>
</gene>
<name>A0AAW9S2Q2_9BACT</name>
<evidence type="ECO:0000313" key="1">
    <source>
        <dbReference type="EMBL" id="MEN7546649.1"/>
    </source>
</evidence>
<protein>
    <submittedName>
        <fullName evidence="1">Uncharacterized protein</fullName>
    </submittedName>
</protein>
<accession>A0AAW9S2Q2</accession>
<organism evidence="1 2">
    <name type="scientific">Rapidithrix thailandica</name>
    <dbReference type="NCBI Taxonomy" id="413964"/>
    <lineage>
        <taxon>Bacteria</taxon>
        <taxon>Pseudomonadati</taxon>
        <taxon>Bacteroidota</taxon>
        <taxon>Cytophagia</taxon>
        <taxon>Cytophagales</taxon>
        <taxon>Flammeovirgaceae</taxon>
        <taxon>Rapidithrix</taxon>
    </lineage>
</organism>
<dbReference type="RefSeq" id="WP_346819433.1">
    <property type="nucleotide sequence ID" value="NZ_JBDKWZ010000001.1"/>
</dbReference>
<reference evidence="1 2" key="1">
    <citation type="submission" date="2024-04" db="EMBL/GenBank/DDBJ databases">
        <title>Novel genus in family Flammeovirgaceae.</title>
        <authorList>
            <person name="Nguyen T.H."/>
            <person name="Vuong T.Q."/>
            <person name="Le H."/>
            <person name="Kim S.-G."/>
        </authorList>
    </citation>
    <scope>NUCLEOTIDE SEQUENCE [LARGE SCALE GENOMIC DNA]</scope>
    <source>
        <strain evidence="1 2">JCM 23209</strain>
    </source>
</reference>
<dbReference type="Proteomes" id="UP001403385">
    <property type="component" value="Unassembled WGS sequence"/>
</dbReference>
<proteinExistence type="predicted"/>
<sequence length="1131" mass="130846">MEAIQVDTLSLHASSIQITDIQPNTAQQHWLSTQYDLNTNQLRFRLDSNQLQIPPQIDSVRICYQVFPVNFAEMTYHRSLEAYDTGYYGIPEEETLPKEQAPLEKEEIFSSNQLYKTGSISRGISVGNSQDVVVNSALNLQLEGQLTEDIHLTAVINDQNVPFQPEGNTLHLQELDKVFVQLKHKHAELSAGDIVLKSDSSYFLKYLKNIQGGQAKVYLGQGGDFESTSSAAVSVAKGQFHIDNISPLEGVSGPYRLQGPNHESFLVVIANSEKVYLDGRQLTRGYQNDYTIDYNTAEITFTNQILITKFSRIKVEFEYAVQQYSRSIFQASHQQRLKNINTYVHFYQEKDNPNSSLLFSLSEADKQLLSDLGDNTTQAFSPAVDTLEEFDVNQILYTQKETLVDGEKRFYFEWAPKESAAPYYRVAFSEVGTNQGNYRLEQNTANGRVYRWHPPVDGIPQGNYAPVRLLVPPTKKQMVTTGVNIRLNKHHRVFVEGAFSEFDKNLFSSLDREDDRGMAIKGGYYAQNLPLSSGNTYRLDYGVDWEFNQESFTPIDRFRSIEYDRNWAIQQDSTGEDQILNAHIGLKKDSKNAVKYRFSIRDKQNVVSGTQHWAELKKSLGKFYLQSQAFLLKSEHPQVNSDWQRLQMQLAYQGNKFQPGYQYQLDKNSTRTIANDSIVNSLMNYEAHEWFIQNGDSTQNRYRIAYTLRDDYQPLEGQLSHSSHSQTVQANYAIQQTHQQLNFVFTYRLLENLSVAKQPDEETVMGRLDWNTSWLDKHIRSELSYASTSGRELKREYIFVKVEPGKGTHTWRDDNNDGIQDLNEFYPAVLPDEMNYAKFFLPSTEYINAFALNFQYKLYWEMPRGWKNQRGFKRFLQRFSMRSSVAVNKKVTSESIWTRILPWDTGISKEELLADQSVLRNTLFFNRKSPKFGMELRTLLARNKQLLSNGFENRSNREWLLNSRWNLTSVLFSGWELAEGSVENTSNFLTERNYQIQHYRLASEWAWQPNAYFRFSTTLEVKQKEDQSETEVPPEDALIKQMKFSLKWSKAVKRTINAQFNLIHIDYEGVVNSPVGYEILEALQPGTNFTWNLNWIQRLTNGLQLKVIYHGRKPPQQDSIHLGRMQVTALF</sequence>